<keyword evidence="2" id="KW-1185">Reference proteome</keyword>
<protein>
    <submittedName>
        <fullName evidence="1">Uncharacterized protein</fullName>
    </submittedName>
</protein>
<name>A0AAV3RYV8_LITER</name>
<reference evidence="1 2" key="1">
    <citation type="submission" date="2024-01" db="EMBL/GenBank/DDBJ databases">
        <title>The complete chloroplast genome sequence of Lithospermum erythrorhizon: insights into the phylogenetic relationship among Boraginaceae species and the maternal lineages of purple gromwells.</title>
        <authorList>
            <person name="Okada T."/>
            <person name="Watanabe K."/>
        </authorList>
    </citation>
    <scope>NUCLEOTIDE SEQUENCE [LARGE SCALE GENOMIC DNA]</scope>
</reference>
<dbReference type="EMBL" id="BAABME010012359">
    <property type="protein sequence ID" value="GAA0185026.1"/>
    <property type="molecule type" value="Genomic_DNA"/>
</dbReference>
<dbReference type="Proteomes" id="UP001454036">
    <property type="component" value="Unassembled WGS sequence"/>
</dbReference>
<proteinExistence type="predicted"/>
<evidence type="ECO:0000313" key="2">
    <source>
        <dbReference type="Proteomes" id="UP001454036"/>
    </source>
</evidence>
<dbReference type="AlphaFoldDB" id="A0AAV3RYV8"/>
<sequence>MVIHIESDLQRLQGSKFNLKMNGETLYSKNSVVGEEVDGHGAFVHPVGGKGNRVRLMLGVSEECTFRLQVRGEPGRNPWGKALTIDNEKVRPPRLWFYLGEEGLKETLHLLLHHKVKEIILLGTLGQRWPLPLKIEGDDGKMMPPGPGVVKKGLWWPKGLPGGALRSHFWSELQVFSKCLIFSRARRKYEGFLKIDLGKRVKSGVMKGLNCFCSGEMFRREIDKDHIIRWLRLFHWKYDRKGFCDPLPSKLDTKAWRPCFFFVSRERIPGDVPFTVTTHPKSTRALQGPTRHMADTVAFTSFWTNVGPIPLDFYTYPRVLSAADQSLVLLPIMRPWRR</sequence>
<gene>
    <name evidence="1" type="ORF">LIER_32314</name>
</gene>
<organism evidence="1 2">
    <name type="scientific">Lithospermum erythrorhizon</name>
    <name type="common">Purple gromwell</name>
    <name type="synonym">Lithospermum officinale var. erythrorhizon</name>
    <dbReference type="NCBI Taxonomy" id="34254"/>
    <lineage>
        <taxon>Eukaryota</taxon>
        <taxon>Viridiplantae</taxon>
        <taxon>Streptophyta</taxon>
        <taxon>Embryophyta</taxon>
        <taxon>Tracheophyta</taxon>
        <taxon>Spermatophyta</taxon>
        <taxon>Magnoliopsida</taxon>
        <taxon>eudicotyledons</taxon>
        <taxon>Gunneridae</taxon>
        <taxon>Pentapetalae</taxon>
        <taxon>asterids</taxon>
        <taxon>lamiids</taxon>
        <taxon>Boraginales</taxon>
        <taxon>Boraginaceae</taxon>
        <taxon>Boraginoideae</taxon>
        <taxon>Lithospermeae</taxon>
        <taxon>Lithospermum</taxon>
    </lineage>
</organism>
<accession>A0AAV3RYV8</accession>
<comment type="caution">
    <text evidence="1">The sequence shown here is derived from an EMBL/GenBank/DDBJ whole genome shotgun (WGS) entry which is preliminary data.</text>
</comment>
<evidence type="ECO:0000313" key="1">
    <source>
        <dbReference type="EMBL" id="GAA0185026.1"/>
    </source>
</evidence>